<evidence type="ECO:0000256" key="5">
    <source>
        <dbReference type="HAMAP-Rule" id="MF_00211"/>
    </source>
</evidence>
<keyword evidence="4 5" id="KW-0057">Aromatic amino acid biosynthesis</keyword>
<keyword evidence="5" id="KW-0479">Metal-binding</keyword>
<feature type="binding site" evidence="5">
    <location>
        <position position="85"/>
    </location>
    <ligand>
        <name>anthranilate</name>
        <dbReference type="ChEBI" id="CHEBI:16567"/>
        <label>1</label>
    </ligand>
</feature>
<evidence type="ECO:0000313" key="8">
    <source>
        <dbReference type="EMBL" id="TDW71148.1"/>
    </source>
</evidence>
<dbReference type="HAMAP" id="MF_00211">
    <property type="entry name" value="TrpD"/>
    <property type="match status" value="1"/>
</dbReference>
<gene>
    <name evidence="5" type="primary">trpD</name>
    <name evidence="8" type="ORF">EV653_5224</name>
</gene>
<comment type="caution">
    <text evidence="5">Lacks conserved residue(s) required for the propagation of feature annotation.</text>
</comment>
<dbReference type="InterPro" id="IPR000312">
    <property type="entry name" value="Glycosyl_Trfase_fam3"/>
</dbReference>
<dbReference type="InterPro" id="IPR017459">
    <property type="entry name" value="Glycosyl_Trfase_fam3_N_dom"/>
</dbReference>
<feature type="binding site" evidence="5">
    <location>
        <position position="126"/>
    </location>
    <ligand>
        <name>5-phospho-alpha-D-ribose 1-diphosphate</name>
        <dbReference type="ChEBI" id="CHEBI:58017"/>
    </ligand>
</feature>
<dbReference type="Pfam" id="PF00591">
    <property type="entry name" value="Glycos_transf_3"/>
    <property type="match status" value="1"/>
</dbReference>
<comment type="catalytic activity">
    <reaction evidence="5">
        <text>N-(5-phospho-beta-D-ribosyl)anthranilate + diphosphate = 5-phospho-alpha-D-ribose 1-diphosphate + anthranilate</text>
        <dbReference type="Rhea" id="RHEA:11768"/>
        <dbReference type="ChEBI" id="CHEBI:16567"/>
        <dbReference type="ChEBI" id="CHEBI:18277"/>
        <dbReference type="ChEBI" id="CHEBI:33019"/>
        <dbReference type="ChEBI" id="CHEBI:58017"/>
        <dbReference type="EC" id="2.4.2.18"/>
    </reaction>
</comment>
<dbReference type="PANTHER" id="PTHR43285">
    <property type="entry name" value="ANTHRANILATE PHOSPHORIBOSYLTRANSFERASE"/>
    <property type="match status" value="1"/>
</dbReference>
<dbReference type="AlphaFoldDB" id="A0A4R8C5H5"/>
<organism evidence="8 9">
    <name type="scientific">Kribbella pratensis</name>
    <dbReference type="NCBI Taxonomy" id="2512112"/>
    <lineage>
        <taxon>Bacteria</taxon>
        <taxon>Bacillati</taxon>
        <taxon>Actinomycetota</taxon>
        <taxon>Actinomycetes</taxon>
        <taxon>Propionibacteriales</taxon>
        <taxon>Kribbellaceae</taxon>
        <taxon>Kribbella</taxon>
    </lineage>
</organism>
<evidence type="ECO:0000256" key="1">
    <source>
        <dbReference type="ARBA" id="ARBA00022676"/>
    </source>
</evidence>
<dbReference type="GO" id="GO:0000162">
    <property type="term" value="P:L-tryptophan biosynthetic process"/>
    <property type="evidence" value="ECO:0007669"/>
    <property type="project" value="UniProtKB-UniRule"/>
</dbReference>
<keyword evidence="3 5" id="KW-0822">Tryptophan biosynthesis</keyword>
<feature type="binding site" evidence="5">
    <location>
        <position position="172"/>
    </location>
    <ligand>
        <name>anthranilate</name>
        <dbReference type="ChEBI" id="CHEBI:16567"/>
        <label>2</label>
    </ligand>
</feature>
<proteinExistence type="inferred from homology"/>
<evidence type="ECO:0000256" key="2">
    <source>
        <dbReference type="ARBA" id="ARBA00022679"/>
    </source>
</evidence>
<dbReference type="PANTHER" id="PTHR43285:SF2">
    <property type="entry name" value="ANTHRANILATE PHOSPHORIBOSYLTRANSFERASE"/>
    <property type="match status" value="1"/>
</dbReference>
<dbReference type="UniPathway" id="UPA00035">
    <property type="reaction ID" value="UER00041"/>
</dbReference>
<feature type="binding site" evidence="5">
    <location>
        <begin position="88"/>
        <end position="89"/>
    </location>
    <ligand>
        <name>5-phospho-alpha-D-ribose 1-diphosphate</name>
        <dbReference type="ChEBI" id="CHEBI:58017"/>
    </ligand>
</feature>
<dbReference type="SUPFAM" id="SSF47648">
    <property type="entry name" value="Nucleoside phosphorylase/phosphoribosyltransferase N-terminal domain"/>
    <property type="match status" value="1"/>
</dbReference>
<evidence type="ECO:0000259" key="7">
    <source>
        <dbReference type="Pfam" id="PF02885"/>
    </source>
</evidence>
<feature type="binding site" evidence="5">
    <location>
        <position position="230"/>
    </location>
    <ligand>
        <name>Mg(2+)</name>
        <dbReference type="ChEBI" id="CHEBI:18420"/>
        <label>2</label>
    </ligand>
</feature>
<comment type="function">
    <text evidence="5">Catalyzes the transfer of the phosphoribosyl group of 5-phosphorylribose-1-pyrophosphate (PRPP) to anthranilate to yield N-(5'-phosphoribosyl)-anthranilate (PRA).</text>
</comment>
<feature type="binding site" evidence="5">
    <location>
        <begin position="113"/>
        <end position="121"/>
    </location>
    <ligand>
        <name>5-phospho-alpha-D-ribose 1-diphosphate</name>
        <dbReference type="ChEBI" id="CHEBI:58017"/>
    </ligand>
</feature>
<comment type="caution">
    <text evidence="8">The sequence shown here is derived from an EMBL/GenBank/DDBJ whole genome shotgun (WGS) entry which is preliminary data.</text>
</comment>
<reference evidence="8 9" key="1">
    <citation type="submission" date="2019-03" db="EMBL/GenBank/DDBJ databases">
        <title>Genomic Encyclopedia of Type Strains, Phase III (KMG-III): the genomes of soil and plant-associated and newly described type strains.</title>
        <authorList>
            <person name="Whitman W."/>
        </authorList>
    </citation>
    <scope>NUCLEOTIDE SEQUENCE [LARGE SCALE GENOMIC DNA]</scope>
    <source>
        <strain evidence="8 9">VKM Ac-2573</strain>
    </source>
</reference>
<feature type="domain" description="Glycosyl transferase family 3 N-terminal" evidence="7">
    <location>
        <begin position="11"/>
        <end position="71"/>
    </location>
</feature>
<evidence type="ECO:0000313" key="9">
    <source>
        <dbReference type="Proteomes" id="UP000295146"/>
    </source>
</evidence>
<feature type="binding site" evidence="5">
    <location>
        <begin position="95"/>
        <end position="98"/>
    </location>
    <ligand>
        <name>5-phospho-alpha-D-ribose 1-diphosphate</name>
        <dbReference type="ChEBI" id="CHEBI:58017"/>
    </ligand>
</feature>
<keyword evidence="9" id="KW-1185">Reference proteome</keyword>
<protein>
    <recommendedName>
        <fullName evidence="5">Anthranilate phosphoribosyltransferase</fullName>
        <ecNumber evidence="5">2.4.2.18</ecNumber>
    </recommendedName>
</protein>
<feature type="domain" description="Glycosyl transferase family 3" evidence="6">
    <location>
        <begin position="78"/>
        <end position="333"/>
    </location>
</feature>
<dbReference type="InterPro" id="IPR005940">
    <property type="entry name" value="Anthranilate_Pribosyl_Tfrase"/>
</dbReference>
<keyword evidence="5" id="KW-0460">Magnesium</keyword>
<dbReference type="Pfam" id="PF02885">
    <property type="entry name" value="Glycos_trans_3N"/>
    <property type="match status" value="1"/>
</dbReference>
<evidence type="ECO:0000256" key="4">
    <source>
        <dbReference type="ARBA" id="ARBA00023141"/>
    </source>
</evidence>
<dbReference type="GO" id="GO:0000287">
    <property type="term" value="F:magnesium ion binding"/>
    <property type="evidence" value="ECO:0007669"/>
    <property type="project" value="UniProtKB-UniRule"/>
</dbReference>
<dbReference type="GO" id="GO:0004048">
    <property type="term" value="F:anthranilate phosphoribosyltransferase activity"/>
    <property type="evidence" value="ECO:0007669"/>
    <property type="project" value="UniProtKB-UniRule"/>
</dbReference>
<keyword evidence="1 5" id="KW-0328">Glycosyltransferase</keyword>
<dbReference type="GO" id="GO:0005829">
    <property type="term" value="C:cytosol"/>
    <property type="evidence" value="ECO:0007669"/>
    <property type="project" value="TreeGrafter"/>
</dbReference>
<feature type="binding site" evidence="5">
    <location>
        <position position="85"/>
    </location>
    <ligand>
        <name>5-phospho-alpha-D-ribose 1-diphosphate</name>
        <dbReference type="ChEBI" id="CHEBI:58017"/>
    </ligand>
</feature>
<dbReference type="SUPFAM" id="SSF52418">
    <property type="entry name" value="Nucleoside phosphorylase/phosphoribosyltransferase catalytic domain"/>
    <property type="match status" value="1"/>
</dbReference>
<dbReference type="EC" id="2.4.2.18" evidence="5"/>
<dbReference type="OrthoDB" id="9806430at2"/>
<dbReference type="Gene3D" id="1.20.970.10">
    <property type="entry name" value="Transferase, Pyrimidine Nucleoside Phosphorylase, Chain C"/>
    <property type="match status" value="1"/>
</dbReference>
<comment type="similarity">
    <text evidence="5">Belongs to the anthranilate phosphoribosyltransferase family.</text>
</comment>
<comment type="subunit">
    <text evidence="5">Homodimer.</text>
</comment>
<name>A0A4R8C5H5_9ACTN</name>
<dbReference type="Gene3D" id="3.40.1030.10">
    <property type="entry name" value="Nucleoside phosphorylase/phosphoribosyltransferase catalytic domain"/>
    <property type="match status" value="1"/>
</dbReference>
<dbReference type="NCBIfam" id="TIGR01245">
    <property type="entry name" value="trpD"/>
    <property type="match status" value="1"/>
</dbReference>
<sequence length="352" mass="35747">MATTLRTWSGLISALLAGSDLSSADTGWAMDQLVLGDASPAQISGFLIALRAKGETPDELTGLADVLRSHATPVRIRGPFVDIVGTGGDRTGAANISTMAAVVAAAAGVTVVKHGGRAASSSAGGSGDLVEHLGVPLDLSASEAAGVAADVGLTYLFAPHFNPALRQVAVVRRELAVPTAFNVLAPLLNPANPAHQLVGVANAQMLPVLAGALAKQGKSALVARGEDGLDKLTTTGYSRLWIVHGGSATETVFDPRSFGLRPSTLSDLQGGEPAFNAKALHALVQGAPGPLRDVVLLNAAAAVAALSLGTAPLLDLLAGALERCRRAVDTGEAARVLAAWTSRARPTRLHSC</sequence>
<dbReference type="InterPro" id="IPR035902">
    <property type="entry name" value="Nuc_phospho_transferase"/>
</dbReference>
<comment type="pathway">
    <text evidence="5">Amino-acid biosynthesis; L-tryptophan biosynthesis; L-tryptophan from chorismate: step 2/5.</text>
</comment>
<dbReference type="InterPro" id="IPR036320">
    <property type="entry name" value="Glycosyl_Trfase_fam3_N_dom_sf"/>
</dbReference>
<accession>A0A4R8C5H5</accession>
<comment type="cofactor">
    <cofactor evidence="5">
        <name>Mg(2+)</name>
        <dbReference type="ChEBI" id="CHEBI:18420"/>
    </cofactor>
    <text evidence="5">Binds 2 magnesium ions per monomer.</text>
</comment>
<evidence type="ECO:0000259" key="6">
    <source>
        <dbReference type="Pfam" id="PF00591"/>
    </source>
</evidence>
<keyword evidence="5" id="KW-0028">Amino-acid biosynthesis</keyword>
<keyword evidence="2 5" id="KW-0808">Transferase</keyword>
<dbReference type="RefSeq" id="WP_134106245.1">
    <property type="nucleotide sequence ID" value="NZ_SODP01000002.1"/>
</dbReference>
<evidence type="ECO:0000256" key="3">
    <source>
        <dbReference type="ARBA" id="ARBA00022822"/>
    </source>
</evidence>
<dbReference type="Proteomes" id="UP000295146">
    <property type="component" value="Unassembled WGS sequence"/>
</dbReference>
<feature type="binding site" evidence="5">
    <location>
        <position position="97"/>
    </location>
    <ligand>
        <name>Mg(2+)</name>
        <dbReference type="ChEBI" id="CHEBI:18420"/>
        <label>1</label>
    </ligand>
</feature>
<dbReference type="EMBL" id="SODP01000002">
    <property type="protein sequence ID" value="TDW71148.1"/>
    <property type="molecule type" value="Genomic_DNA"/>
</dbReference>